<dbReference type="RefSeq" id="WP_250873183.1">
    <property type="nucleotide sequence ID" value="NZ_JALXFV010000003.1"/>
</dbReference>
<dbReference type="InterPro" id="IPR003607">
    <property type="entry name" value="HD/PDEase_dom"/>
</dbReference>
<dbReference type="Proteomes" id="UP001597187">
    <property type="component" value="Unassembled WGS sequence"/>
</dbReference>
<reference evidence="2 3" key="1">
    <citation type="journal article" date="2019" name="Int. J. Syst. Evol. Microbiol.">
        <title>The Global Catalogue of Microorganisms (GCM) 10K type strain sequencing project: providing services to taxonomists for standard genome sequencing and annotation.</title>
        <authorList>
            <consortium name="The Broad Institute Genomics Platform"/>
            <consortium name="The Broad Institute Genome Sequencing Center for Infectious Disease"/>
            <person name="Wu L."/>
            <person name="Ma J."/>
        </authorList>
    </citation>
    <scope>NUCLEOTIDE SEQUENCE [LARGE SCALE GENOMIC DNA]</scope>
    <source>
        <strain evidence="2 3">CGMCC 1.12563</strain>
    </source>
</reference>
<organism evidence="2 3">
    <name type="scientific">Halomarina rubra</name>
    <dbReference type="NCBI Taxonomy" id="2071873"/>
    <lineage>
        <taxon>Archaea</taxon>
        <taxon>Methanobacteriati</taxon>
        <taxon>Methanobacteriota</taxon>
        <taxon>Stenosarchaea group</taxon>
        <taxon>Halobacteria</taxon>
        <taxon>Halobacteriales</taxon>
        <taxon>Natronomonadaceae</taxon>
        <taxon>Halomarina</taxon>
    </lineage>
</organism>
<evidence type="ECO:0000313" key="2">
    <source>
        <dbReference type="EMBL" id="MFD1513227.1"/>
    </source>
</evidence>
<proteinExistence type="predicted"/>
<dbReference type="AlphaFoldDB" id="A0ABD6AUF2"/>
<evidence type="ECO:0000259" key="1">
    <source>
        <dbReference type="SMART" id="SM00471"/>
    </source>
</evidence>
<dbReference type="CDD" id="cd00077">
    <property type="entry name" value="HDc"/>
    <property type="match status" value="1"/>
</dbReference>
<protein>
    <submittedName>
        <fullName evidence="2">HD domain-containing protein</fullName>
    </submittedName>
</protein>
<dbReference type="SUPFAM" id="SSF109604">
    <property type="entry name" value="HD-domain/PDEase-like"/>
    <property type="match status" value="1"/>
</dbReference>
<comment type="caution">
    <text evidence="2">The sequence shown here is derived from an EMBL/GenBank/DDBJ whole genome shotgun (WGS) entry which is preliminary data.</text>
</comment>
<dbReference type="Gene3D" id="1.10.3210.50">
    <property type="match status" value="1"/>
</dbReference>
<dbReference type="Pfam" id="PF01966">
    <property type="entry name" value="HD"/>
    <property type="match status" value="1"/>
</dbReference>
<dbReference type="SMART" id="SM00471">
    <property type="entry name" value="HDc"/>
    <property type="match status" value="1"/>
</dbReference>
<dbReference type="InterPro" id="IPR006674">
    <property type="entry name" value="HD_domain"/>
</dbReference>
<feature type="domain" description="HD/PDEase" evidence="1">
    <location>
        <begin position="17"/>
        <end position="135"/>
    </location>
</feature>
<evidence type="ECO:0000313" key="3">
    <source>
        <dbReference type="Proteomes" id="UP001597187"/>
    </source>
</evidence>
<dbReference type="PANTHER" id="PTHR33594:SF1">
    <property type="entry name" value="HD_PDEASE DOMAIN-CONTAINING PROTEIN"/>
    <property type="match status" value="1"/>
</dbReference>
<dbReference type="PANTHER" id="PTHR33594">
    <property type="entry name" value="SUPERFAMILY HYDROLASE, PUTATIVE (AFU_ORTHOLOGUE AFUA_1G03035)-RELATED"/>
    <property type="match status" value="1"/>
</dbReference>
<accession>A0ABD6AUF2</accession>
<sequence length="203" mass="22349">MLDTLRTRARPFFAEAAPAHDWHHVERVERLATTLADDHAEAVDRDVLGASVLLHDVGREYEARGEVDDHAVFAAEQTPDLLGDLADERTVERVVHCVRAHRYSGSLEPATVEARVLCDADNLDAMGAVGIGRTFAHGGTLGEPMHGDGEDPRSGGQLAHLRGKISSLRDRMYTDPGRELAAERHVVVERFIEEFEAELAGER</sequence>
<keyword evidence="3" id="KW-1185">Reference proteome</keyword>
<gene>
    <name evidence="2" type="ORF">ACFSBT_08055</name>
</gene>
<dbReference type="EMBL" id="JBHUDC010000003">
    <property type="protein sequence ID" value="MFD1513227.1"/>
    <property type="molecule type" value="Genomic_DNA"/>
</dbReference>
<name>A0ABD6AUF2_9EURY</name>